<dbReference type="Pfam" id="PF00059">
    <property type="entry name" value="Lectin_C"/>
    <property type="match status" value="1"/>
</dbReference>
<dbReference type="InterPro" id="IPR001304">
    <property type="entry name" value="C-type_lectin-like"/>
</dbReference>
<name>A0AAV4JR96_9GAST</name>
<proteinExistence type="predicted"/>
<evidence type="ECO:0000313" key="3">
    <source>
        <dbReference type="Proteomes" id="UP000762676"/>
    </source>
</evidence>
<gene>
    <name evidence="2" type="ORF">ElyMa_005180300</name>
</gene>
<evidence type="ECO:0000313" key="2">
    <source>
        <dbReference type="EMBL" id="GFS25308.1"/>
    </source>
</evidence>
<dbReference type="PANTHER" id="PTHR22801:SF63">
    <property type="entry name" value="C-TYPE LECTIN DOMAIN-CONTAINING PROTEIN"/>
    <property type="match status" value="1"/>
</dbReference>
<organism evidence="2 3">
    <name type="scientific">Elysia marginata</name>
    <dbReference type="NCBI Taxonomy" id="1093978"/>
    <lineage>
        <taxon>Eukaryota</taxon>
        <taxon>Metazoa</taxon>
        <taxon>Spiralia</taxon>
        <taxon>Lophotrochozoa</taxon>
        <taxon>Mollusca</taxon>
        <taxon>Gastropoda</taxon>
        <taxon>Heterobranchia</taxon>
        <taxon>Euthyneura</taxon>
        <taxon>Panpulmonata</taxon>
        <taxon>Sacoglossa</taxon>
        <taxon>Placobranchoidea</taxon>
        <taxon>Plakobranchidae</taxon>
        <taxon>Elysia</taxon>
    </lineage>
</organism>
<dbReference type="AlphaFoldDB" id="A0AAV4JR96"/>
<protein>
    <submittedName>
        <fullName evidence="2">CD209 antigen</fullName>
    </submittedName>
</protein>
<reference evidence="2 3" key="1">
    <citation type="journal article" date="2021" name="Elife">
        <title>Chloroplast acquisition without the gene transfer in kleptoplastic sea slugs, Plakobranchus ocellatus.</title>
        <authorList>
            <person name="Maeda T."/>
            <person name="Takahashi S."/>
            <person name="Yoshida T."/>
            <person name="Shimamura S."/>
            <person name="Takaki Y."/>
            <person name="Nagai Y."/>
            <person name="Toyoda A."/>
            <person name="Suzuki Y."/>
            <person name="Arimoto A."/>
            <person name="Ishii H."/>
            <person name="Satoh N."/>
            <person name="Nishiyama T."/>
            <person name="Hasebe M."/>
            <person name="Maruyama T."/>
            <person name="Minagawa J."/>
            <person name="Obokata J."/>
            <person name="Shigenobu S."/>
        </authorList>
    </citation>
    <scope>NUCLEOTIDE SEQUENCE [LARGE SCALE GENOMIC DNA]</scope>
</reference>
<evidence type="ECO:0000259" key="1">
    <source>
        <dbReference type="PROSITE" id="PS50041"/>
    </source>
</evidence>
<sequence length="244" mass="27170">MYTCIFPAVGVVSIQREAYLTQATGQECQTLQIGEPWTSVSPIACYAECMIRYPDSCQSVVYNSHTQNCRPGSVAFGPIQRITTSIPETGSTDGVFYARQPIPPCNKTDNFTIYDVCGTSACMHLSTSKANSYSTAKNICSLMNSKLYVGNTRAKFSTFWYTAKKYMNADILIGLNDITTEGNFVWENGESLSYEQSQYIWIISEPSGTGDEDCADARQLDWPGVFGLNDAKCSEPKHYICERW</sequence>
<dbReference type="Gene3D" id="3.10.100.10">
    <property type="entry name" value="Mannose-Binding Protein A, subunit A"/>
    <property type="match status" value="1"/>
</dbReference>
<dbReference type="EMBL" id="BMAT01010361">
    <property type="protein sequence ID" value="GFS25308.1"/>
    <property type="molecule type" value="Genomic_DNA"/>
</dbReference>
<dbReference type="PANTHER" id="PTHR22801">
    <property type="entry name" value="LITHOSTATHINE"/>
    <property type="match status" value="1"/>
</dbReference>
<keyword evidence="3" id="KW-1185">Reference proteome</keyword>
<dbReference type="Proteomes" id="UP000762676">
    <property type="component" value="Unassembled WGS sequence"/>
</dbReference>
<dbReference type="InterPro" id="IPR050801">
    <property type="entry name" value="Ca-Dep_Lectins_ImmuneDev"/>
</dbReference>
<dbReference type="SUPFAM" id="SSF56436">
    <property type="entry name" value="C-type lectin-like"/>
    <property type="match status" value="1"/>
</dbReference>
<comment type="caution">
    <text evidence="2">The sequence shown here is derived from an EMBL/GenBank/DDBJ whole genome shotgun (WGS) entry which is preliminary data.</text>
</comment>
<dbReference type="InterPro" id="IPR016187">
    <property type="entry name" value="CTDL_fold"/>
</dbReference>
<dbReference type="PROSITE" id="PS50041">
    <property type="entry name" value="C_TYPE_LECTIN_2"/>
    <property type="match status" value="1"/>
</dbReference>
<dbReference type="SMART" id="SM00034">
    <property type="entry name" value="CLECT"/>
    <property type="match status" value="1"/>
</dbReference>
<dbReference type="CDD" id="cd00037">
    <property type="entry name" value="CLECT"/>
    <property type="match status" value="1"/>
</dbReference>
<accession>A0AAV4JR96</accession>
<feature type="domain" description="C-type lectin" evidence="1">
    <location>
        <begin position="118"/>
        <end position="242"/>
    </location>
</feature>
<dbReference type="InterPro" id="IPR016186">
    <property type="entry name" value="C-type_lectin-like/link_sf"/>
</dbReference>